<keyword evidence="3" id="KW-1185">Reference proteome</keyword>
<protein>
    <submittedName>
        <fullName evidence="2">Uncharacterized protein</fullName>
    </submittedName>
</protein>
<evidence type="ECO:0000313" key="2">
    <source>
        <dbReference type="EMBL" id="VFQ73171.1"/>
    </source>
</evidence>
<dbReference type="Proteomes" id="UP000595140">
    <property type="component" value="Unassembled WGS sequence"/>
</dbReference>
<proteinExistence type="predicted"/>
<dbReference type="EMBL" id="OOIL02001152">
    <property type="protein sequence ID" value="VFQ73171.1"/>
    <property type="molecule type" value="Genomic_DNA"/>
</dbReference>
<name>A0A484LAA3_9ASTE</name>
<gene>
    <name evidence="2" type="ORF">CCAM_LOCUS14947</name>
</gene>
<evidence type="ECO:0000313" key="3">
    <source>
        <dbReference type="Proteomes" id="UP000595140"/>
    </source>
</evidence>
<evidence type="ECO:0000256" key="1">
    <source>
        <dbReference type="SAM" id="MobiDB-lite"/>
    </source>
</evidence>
<organism evidence="2 3">
    <name type="scientific">Cuscuta campestris</name>
    <dbReference type="NCBI Taxonomy" id="132261"/>
    <lineage>
        <taxon>Eukaryota</taxon>
        <taxon>Viridiplantae</taxon>
        <taxon>Streptophyta</taxon>
        <taxon>Embryophyta</taxon>
        <taxon>Tracheophyta</taxon>
        <taxon>Spermatophyta</taxon>
        <taxon>Magnoliopsida</taxon>
        <taxon>eudicotyledons</taxon>
        <taxon>Gunneridae</taxon>
        <taxon>Pentapetalae</taxon>
        <taxon>asterids</taxon>
        <taxon>lamiids</taxon>
        <taxon>Solanales</taxon>
        <taxon>Convolvulaceae</taxon>
        <taxon>Cuscuteae</taxon>
        <taxon>Cuscuta</taxon>
        <taxon>Cuscuta subgen. Grammica</taxon>
        <taxon>Cuscuta sect. Cleistogrammica</taxon>
    </lineage>
</organism>
<dbReference type="AlphaFoldDB" id="A0A484LAA3"/>
<sequence length="90" mass="9917">MPLGERQSQNLQAGLHGSASHEPELSPAVLAQPQSNTYIITEAVVFEQHAPSSGPSTRRVYLETSNCNFKYKIEVIIQRKLPLALKESGK</sequence>
<reference evidence="2 3" key="1">
    <citation type="submission" date="2018-04" db="EMBL/GenBank/DDBJ databases">
        <authorList>
            <person name="Vogel A."/>
        </authorList>
    </citation>
    <scope>NUCLEOTIDE SEQUENCE [LARGE SCALE GENOMIC DNA]</scope>
</reference>
<feature type="region of interest" description="Disordered" evidence="1">
    <location>
        <begin position="1"/>
        <end position="28"/>
    </location>
</feature>
<accession>A0A484LAA3</accession>
<feature type="compositionally biased region" description="Polar residues" evidence="1">
    <location>
        <begin position="1"/>
        <end position="12"/>
    </location>
</feature>